<dbReference type="PROSITE" id="PS50262">
    <property type="entry name" value="G_PROTEIN_RECEP_F1_2"/>
    <property type="match status" value="2"/>
</dbReference>
<evidence type="ECO:0000259" key="9">
    <source>
        <dbReference type="PROSITE" id="PS50262"/>
    </source>
</evidence>
<feature type="transmembrane region" description="Helical" evidence="8">
    <location>
        <begin position="62"/>
        <end position="83"/>
    </location>
</feature>
<dbReference type="SUPFAM" id="SSF81321">
    <property type="entry name" value="Family A G protein-coupled receptor-like"/>
    <property type="match status" value="2"/>
</dbReference>
<evidence type="ECO:0000256" key="8">
    <source>
        <dbReference type="SAM" id="Phobius"/>
    </source>
</evidence>
<proteinExistence type="predicted"/>
<comment type="caution">
    <text evidence="10">The sequence shown here is derived from an EMBL/GenBank/DDBJ whole genome shotgun (WGS) entry which is preliminary data.</text>
</comment>
<protein>
    <recommendedName>
        <fullName evidence="9">G-protein coupled receptors family 1 profile domain-containing protein</fullName>
    </recommendedName>
</protein>
<dbReference type="InterPro" id="IPR000276">
    <property type="entry name" value="GPCR_Rhodpsn"/>
</dbReference>
<feature type="transmembrane region" description="Helical" evidence="8">
    <location>
        <begin position="563"/>
        <end position="585"/>
    </location>
</feature>
<evidence type="ECO:0000256" key="6">
    <source>
        <dbReference type="ARBA" id="ARBA00023170"/>
    </source>
</evidence>
<dbReference type="AlphaFoldDB" id="A0A813WR36"/>
<keyword evidence="5 8" id="KW-0472">Membrane</keyword>
<evidence type="ECO:0000256" key="7">
    <source>
        <dbReference type="ARBA" id="ARBA00023224"/>
    </source>
</evidence>
<feature type="domain" description="G-protein coupled receptors family 1 profile" evidence="9">
    <location>
        <begin position="313"/>
        <end position="582"/>
    </location>
</feature>
<feature type="transmembrane region" description="Helical" evidence="8">
    <location>
        <begin position="27"/>
        <end position="50"/>
    </location>
</feature>
<accession>A0A813WR36</accession>
<evidence type="ECO:0000256" key="1">
    <source>
        <dbReference type="ARBA" id="ARBA00004141"/>
    </source>
</evidence>
<organism evidence="10 11">
    <name type="scientific">Adineta steineri</name>
    <dbReference type="NCBI Taxonomy" id="433720"/>
    <lineage>
        <taxon>Eukaryota</taxon>
        <taxon>Metazoa</taxon>
        <taxon>Spiralia</taxon>
        <taxon>Gnathifera</taxon>
        <taxon>Rotifera</taxon>
        <taxon>Eurotatoria</taxon>
        <taxon>Bdelloidea</taxon>
        <taxon>Adinetida</taxon>
        <taxon>Adinetidae</taxon>
        <taxon>Adineta</taxon>
    </lineage>
</organism>
<evidence type="ECO:0000256" key="3">
    <source>
        <dbReference type="ARBA" id="ARBA00022989"/>
    </source>
</evidence>
<reference evidence="10" key="1">
    <citation type="submission" date="2021-02" db="EMBL/GenBank/DDBJ databases">
        <authorList>
            <person name="Nowell W R."/>
        </authorList>
    </citation>
    <scope>NUCLEOTIDE SEQUENCE</scope>
</reference>
<comment type="subcellular location">
    <subcellularLocation>
        <location evidence="1">Membrane</location>
        <topology evidence="1">Multi-pass membrane protein</topology>
    </subcellularLocation>
</comment>
<dbReference type="PANTHER" id="PTHR24243">
    <property type="entry name" value="G-PROTEIN COUPLED RECEPTOR"/>
    <property type="match status" value="1"/>
</dbReference>
<feature type="transmembrane region" description="Helical" evidence="8">
    <location>
        <begin position="252"/>
        <end position="272"/>
    </location>
</feature>
<feature type="transmembrane region" description="Helical" evidence="8">
    <location>
        <begin position="103"/>
        <end position="124"/>
    </location>
</feature>
<feature type="domain" description="G-protein coupled receptors family 1 profile" evidence="9">
    <location>
        <begin position="42"/>
        <end position="311"/>
    </location>
</feature>
<evidence type="ECO:0000256" key="2">
    <source>
        <dbReference type="ARBA" id="ARBA00022692"/>
    </source>
</evidence>
<dbReference type="GO" id="GO:0005886">
    <property type="term" value="C:plasma membrane"/>
    <property type="evidence" value="ECO:0007669"/>
    <property type="project" value="TreeGrafter"/>
</dbReference>
<evidence type="ECO:0000313" key="11">
    <source>
        <dbReference type="Proteomes" id="UP000663845"/>
    </source>
</evidence>
<dbReference type="GO" id="GO:0004930">
    <property type="term" value="F:G protein-coupled receptor activity"/>
    <property type="evidence" value="ECO:0007669"/>
    <property type="project" value="UniProtKB-KW"/>
</dbReference>
<feature type="transmembrane region" description="Helical" evidence="8">
    <location>
        <begin position="374"/>
        <end position="395"/>
    </location>
</feature>
<dbReference type="PANTHER" id="PTHR24243:SF233">
    <property type="entry name" value="THYROTROPIN-RELEASING HORMONE RECEPTOR"/>
    <property type="match status" value="1"/>
</dbReference>
<evidence type="ECO:0000313" key="10">
    <source>
        <dbReference type="EMBL" id="CAF0859427.1"/>
    </source>
</evidence>
<dbReference type="Pfam" id="PF00001">
    <property type="entry name" value="7tm_1"/>
    <property type="match status" value="2"/>
</dbReference>
<dbReference type="Proteomes" id="UP000663845">
    <property type="component" value="Unassembled WGS sequence"/>
</dbReference>
<keyword evidence="6" id="KW-0675">Receptor</keyword>
<keyword evidence="4" id="KW-0297">G-protein coupled receptor</keyword>
<dbReference type="Gene3D" id="1.20.1070.10">
    <property type="entry name" value="Rhodopsin 7-helix transmembrane proteins"/>
    <property type="match status" value="2"/>
</dbReference>
<keyword evidence="3 8" id="KW-1133">Transmembrane helix</keyword>
<feature type="transmembrane region" description="Helical" evidence="8">
    <location>
        <begin position="471"/>
        <end position="492"/>
    </location>
</feature>
<feature type="transmembrane region" description="Helical" evidence="8">
    <location>
        <begin position="200"/>
        <end position="221"/>
    </location>
</feature>
<feature type="transmembrane region" description="Helical" evidence="8">
    <location>
        <begin position="292"/>
        <end position="312"/>
    </location>
</feature>
<evidence type="ECO:0000256" key="5">
    <source>
        <dbReference type="ARBA" id="ARBA00023136"/>
    </source>
</evidence>
<feature type="transmembrane region" description="Helical" evidence="8">
    <location>
        <begin position="145"/>
        <end position="164"/>
    </location>
</feature>
<dbReference type="InterPro" id="IPR017452">
    <property type="entry name" value="GPCR_Rhodpsn_7TM"/>
</dbReference>
<feature type="transmembrane region" description="Helical" evidence="8">
    <location>
        <begin position="523"/>
        <end position="543"/>
    </location>
</feature>
<dbReference type="EMBL" id="CAJNOG010000056">
    <property type="protein sequence ID" value="CAF0859427.1"/>
    <property type="molecule type" value="Genomic_DNA"/>
</dbReference>
<keyword evidence="7" id="KW-0807">Transducer</keyword>
<gene>
    <name evidence="10" type="ORF">JYZ213_LOCUS8348</name>
</gene>
<keyword evidence="2 8" id="KW-0812">Transmembrane</keyword>
<name>A0A813WR36_9BILA</name>
<evidence type="ECO:0000256" key="4">
    <source>
        <dbReference type="ARBA" id="ARBA00023040"/>
    </source>
</evidence>
<sequence>MNITNNSVISDPTPFLALPNPLFVVLLYRYGLGLLFLLGFTGNLASMATFMQTALRVTSTSFLFFILAFSDSLFLLVSIFDFIEVGLTQGPILLANYDSLCRFRWFSKGFIQFCSAWILVFVTIDRWLRTCFPFKANKWCTHKNVIIVTICIIIIAIGLHNHMLSAQFFGRYQPGIATVACGPVQFTGPYIDFYFTQWPFIQVFFVCLIPVTVMLLGSIAIHRTIQKTKSRIQTIGMNQPQQLRQARLHRQMLILMISSIMIFFVATLPVNLRQIVGAYEVSTGQNTDINKIVSDTAILTVLLSLNYAVRFTGNLASMATFMQTALRVTSTGFLFLILAFSDSLFLLVSIFDFIEVGLIQGPILLTNYDSLCRFRWFSKGFIQFCSAWILVFVTIDRWLRTCFPFKANKWCTHKNVIIVTICIIIIAIGLHSHMLSAQFFGRYQPGIATVACGPIQFTGSYIVFYFGQWPFIQVFFVCLIPVTVMLLGSIVIHRTIQKTKSRIQTIGMNQPNQLRQARLHRQMLILMISSIMIFFVTTLPVNLRQIVGAYEVSTGQNTDINKIVSDTAILTVLLSLNYAIIYRLAGGTTGNNTININHTIMPSVANGNAHTNIRHKQPPT</sequence>
<feature type="transmembrane region" description="Helical" evidence="8">
    <location>
        <begin position="333"/>
        <end position="354"/>
    </location>
</feature>
<feature type="transmembrane region" description="Helical" evidence="8">
    <location>
        <begin position="416"/>
        <end position="435"/>
    </location>
</feature>